<dbReference type="NCBIfam" id="NF041026">
    <property type="entry name" value="antiphage_dGTPase"/>
    <property type="match status" value="1"/>
</dbReference>
<dbReference type="PANTHER" id="PTHR11373:SF40">
    <property type="entry name" value="DEOXYGUANOSINETRIPHOSPHATE TRIPHOSPHOHYDROLASE-LIKE PROTEIN 2"/>
    <property type="match status" value="1"/>
</dbReference>
<organism evidence="5 7">
    <name type="scientific">Pseudoalteromonas ruthenica</name>
    <dbReference type="NCBI Taxonomy" id="151081"/>
    <lineage>
        <taxon>Bacteria</taxon>
        <taxon>Pseudomonadati</taxon>
        <taxon>Pseudomonadota</taxon>
        <taxon>Gammaproteobacteria</taxon>
        <taxon>Alteromonadales</taxon>
        <taxon>Pseudoalteromonadaceae</taxon>
        <taxon>Pseudoalteromonas</taxon>
    </lineage>
</organism>
<dbReference type="HAMAP" id="MF_01212">
    <property type="entry name" value="dGTPase_type2"/>
    <property type="match status" value="1"/>
</dbReference>
<comment type="caution">
    <text evidence="5">The sequence shown here is derived from an EMBL/GenBank/DDBJ whole genome shotgun (WGS) entry which is preliminary data.</text>
</comment>
<dbReference type="InterPro" id="IPR026875">
    <property type="entry name" value="PHydrolase_assoc_dom"/>
</dbReference>
<evidence type="ECO:0000313" key="5">
    <source>
        <dbReference type="EMBL" id="KJZ01410.1"/>
    </source>
</evidence>
<evidence type="ECO:0000256" key="1">
    <source>
        <dbReference type="ARBA" id="ARBA00022801"/>
    </source>
</evidence>
<keyword evidence="7" id="KW-1185">Reference proteome</keyword>
<dbReference type="CDD" id="cd00077">
    <property type="entry name" value="HDc"/>
    <property type="match status" value="1"/>
</dbReference>
<reference evidence="6" key="4">
    <citation type="submission" date="2019-09" db="EMBL/GenBank/DDBJ databases">
        <title>Co-occurence of chitin degradation, pigmentation and bioactivity in marine Pseudoalteromonas.</title>
        <authorList>
            <person name="Sonnenschein E.C."/>
            <person name="Bech P.K."/>
        </authorList>
    </citation>
    <scope>NUCLEOTIDE SEQUENCE</scope>
    <source>
        <strain evidence="6">S2897</strain>
    </source>
</reference>
<dbReference type="Proteomes" id="UP000033664">
    <property type="component" value="Unassembled WGS sequence"/>
</dbReference>
<sequence length="431" mass="49923">MQHIWQQRRADEHKHRPNDNRSPWQVDRSRIIHAAAFRRLQAKTQIMGIGLNDFYRTRLTHSLEVSQIGSGLLRHLSRQHPDITCLPDESLLETLCLAHDIGHPPFGHGGEIALNYMMREHGGFEGNAQTLRIVAKLEPYTQGYGMNLTRRTLLGFIKYPALIDTLWHTHPEQNAKQQFIKAHDWRPAKGLYNDDQDLLDWILAPLDDSQRQRFTSHEQYDAYRHKTRYKSLDAAIMELADDIAYAVHDLEDAIATEQITVHDWQAHGEPALAQIDCPWLDDSRITERLFFGCEAQRKDIIGELVNLFITQSRLEQTDSRFGCDILRYQVTLPSAYMSLLNALKHFIYKRLIRAPHMQQIEFKGQKLIMELFAAFASDPLRLLPETTALSYRKAEQQGDNPLRVLCDYLSGMTDEYAYKTYQRLFAPTIGV</sequence>
<evidence type="ECO:0000256" key="3">
    <source>
        <dbReference type="SAM" id="MobiDB-lite"/>
    </source>
</evidence>
<proteinExistence type="inferred from homology"/>
<dbReference type="OrthoDB" id="9803619at2"/>
<dbReference type="SUPFAM" id="SSF109604">
    <property type="entry name" value="HD-domain/PDEase-like"/>
    <property type="match status" value="1"/>
</dbReference>
<feature type="domain" description="HD" evidence="4">
    <location>
        <begin position="58"/>
        <end position="246"/>
    </location>
</feature>
<dbReference type="Proteomes" id="UP000305874">
    <property type="component" value="Unassembled WGS sequence"/>
</dbReference>
<comment type="similarity">
    <text evidence="2">Belongs to the dGTPase family. Type 2 subfamily.</text>
</comment>
<dbReference type="InterPro" id="IPR003607">
    <property type="entry name" value="HD/PDEase_dom"/>
</dbReference>
<evidence type="ECO:0000256" key="2">
    <source>
        <dbReference type="HAMAP-Rule" id="MF_01212"/>
    </source>
</evidence>
<gene>
    <name evidence="6" type="ORF">CWC05_01600</name>
    <name evidence="5" type="ORF">TW72_03800</name>
</gene>
<dbReference type="SMART" id="SM00471">
    <property type="entry name" value="HDc"/>
    <property type="match status" value="1"/>
</dbReference>
<dbReference type="NCBIfam" id="NF003701">
    <property type="entry name" value="PRK05318.1"/>
    <property type="match status" value="1"/>
</dbReference>
<reference evidence="5 7" key="1">
    <citation type="journal article" date="2015" name="BMC Genomics">
        <title>Genome mining reveals unlocked bioactive potential of marine Gram-negative bacteria.</title>
        <authorList>
            <person name="Machado H."/>
            <person name="Sonnenschein E.C."/>
            <person name="Melchiorsen J."/>
            <person name="Gram L."/>
        </authorList>
    </citation>
    <scope>NUCLEOTIDE SEQUENCE [LARGE SCALE GENOMIC DNA]</scope>
    <source>
        <strain evidence="5 7">S3137</strain>
    </source>
</reference>
<dbReference type="PANTHER" id="PTHR11373">
    <property type="entry name" value="DEOXYNUCLEOSIDE TRIPHOSPHATE TRIPHOSPHOHYDROLASE"/>
    <property type="match status" value="1"/>
</dbReference>
<feature type="region of interest" description="Disordered" evidence="3">
    <location>
        <begin position="1"/>
        <end position="24"/>
    </location>
</feature>
<evidence type="ECO:0000313" key="7">
    <source>
        <dbReference type="Proteomes" id="UP000033664"/>
    </source>
</evidence>
<name>A0A0F4PU43_9GAMM</name>
<evidence type="ECO:0000313" key="6">
    <source>
        <dbReference type="EMBL" id="TMP88161.1"/>
    </source>
</evidence>
<dbReference type="InterPro" id="IPR023023">
    <property type="entry name" value="dNTPase_2"/>
</dbReference>
<dbReference type="EMBL" id="PNCG01000002">
    <property type="protein sequence ID" value="TMP88161.1"/>
    <property type="molecule type" value="Genomic_DNA"/>
</dbReference>
<dbReference type="InterPro" id="IPR006674">
    <property type="entry name" value="HD_domain"/>
</dbReference>
<dbReference type="PROSITE" id="PS51831">
    <property type="entry name" value="HD"/>
    <property type="match status" value="1"/>
</dbReference>
<dbReference type="Pfam" id="PF01966">
    <property type="entry name" value="HD"/>
    <property type="match status" value="1"/>
</dbReference>
<accession>A0A0F4PU43</accession>
<dbReference type="STRING" id="151081.TW72_03800"/>
<dbReference type="Gene3D" id="1.10.3210.10">
    <property type="entry name" value="Hypothetical protein af1432"/>
    <property type="match status" value="1"/>
</dbReference>
<dbReference type="Pfam" id="PF13286">
    <property type="entry name" value="HD_assoc"/>
    <property type="match status" value="1"/>
</dbReference>
<dbReference type="eggNOG" id="COG0232">
    <property type="taxonomic scope" value="Bacteria"/>
</dbReference>
<dbReference type="AlphaFoldDB" id="A0A0F4PU43"/>
<protein>
    <recommendedName>
        <fullName evidence="2">Deoxyguanosinetriphosphate triphosphohydrolase-like protein</fullName>
    </recommendedName>
</protein>
<reference evidence="8" key="3">
    <citation type="submission" date="2019-06" db="EMBL/GenBank/DDBJ databases">
        <title>Co-occurence of chitin degradation, pigmentation and bioactivity in marine Pseudoalteromonas.</title>
        <authorList>
            <person name="Sonnenschein E.C."/>
            <person name="Bech P.K."/>
        </authorList>
    </citation>
    <scope>NUCLEOTIDE SEQUENCE [LARGE SCALE GENOMIC DNA]</scope>
    <source>
        <strain evidence="8">S2897</strain>
    </source>
</reference>
<dbReference type="PATRIC" id="fig|151081.8.peg.889"/>
<dbReference type="InterPro" id="IPR050135">
    <property type="entry name" value="dGTPase-like"/>
</dbReference>
<dbReference type="NCBIfam" id="TIGR01353">
    <property type="entry name" value="dGTP_triPase"/>
    <property type="match status" value="1"/>
</dbReference>
<dbReference type="EMBL" id="JXXZ01000003">
    <property type="protein sequence ID" value="KJZ01410.1"/>
    <property type="molecule type" value="Genomic_DNA"/>
</dbReference>
<dbReference type="GO" id="GO:0008832">
    <property type="term" value="F:dGTPase activity"/>
    <property type="evidence" value="ECO:0007669"/>
    <property type="project" value="TreeGrafter"/>
</dbReference>
<evidence type="ECO:0000313" key="8">
    <source>
        <dbReference type="Proteomes" id="UP000305874"/>
    </source>
</evidence>
<keyword evidence="1 2" id="KW-0378">Hydrolase</keyword>
<feature type="compositionally biased region" description="Basic and acidic residues" evidence="3">
    <location>
        <begin position="8"/>
        <end position="19"/>
    </location>
</feature>
<dbReference type="GeneID" id="58227608"/>
<dbReference type="GO" id="GO:0006203">
    <property type="term" value="P:dGTP catabolic process"/>
    <property type="evidence" value="ECO:0007669"/>
    <property type="project" value="TreeGrafter"/>
</dbReference>
<dbReference type="InterPro" id="IPR006261">
    <property type="entry name" value="dGTPase"/>
</dbReference>
<dbReference type="RefSeq" id="WP_045978663.1">
    <property type="nucleotide sequence ID" value="NZ_JXXY01000004.1"/>
</dbReference>
<evidence type="ECO:0000259" key="4">
    <source>
        <dbReference type="PROSITE" id="PS51831"/>
    </source>
</evidence>
<reference evidence="6 8" key="2">
    <citation type="submission" date="2017-12" db="EMBL/GenBank/DDBJ databases">
        <authorList>
            <person name="Paulsen S."/>
            <person name="Gram L.K."/>
        </authorList>
    </citation>
    <scope>NUCLEOTIDE SEQUENCE [LARGE SCALE GENOMIC DNA]</scope>
    <source>
        <strain evidence="6 8">S2897</strain>
    </source>
</reference>